<evidence type="ECO:0000256" key="2">
    <source>
        <dbReference type="ARBA" id="ARBA00023015"/>
    </source>
</evidence>
<comment type="caution">
    <text evidence="7">The sequence shown here is derived from an EMBL/GenBank/DDBJ whole genome shotgun (WGS) entry which is preliminary data.</text>
</comment>
<dbReference type="SUPFAM" id="SSF46785">
    <property type="entry name" value="Winged helix' DNA-binding domain"/>
    <property type="match status" value="1"/>
</dbReference>
<sequence>MEMRQLRYFVQIVESGSLAKASRQLFIAQPALSQHMARLEHEVGKSLLVRSSRGVAPTENGSALYQHAKFLLRQLEETVAIARQEPAALSGRVTLGVGPTTACQLGVPFMEHLAAAYPAVMLNIIEGASGQLEYMVRMGQLDMAILFWPDAASDLQVEPLAEEELFVIVPRNSALVPQDQEALTLRQVSQLPLVLPSLRHALRQRRIELEFKRAGLPLDPIAEVDSLPLLMNWVERRNAATIQPYAAIRAAGNEPQRWRTLRIADVRVVRPNFLYALPDGKLSRVAAAVRDEMRLVVKRLVESGEWQGVTLPAESAAA</sequence>
<dbReference type="GO" id="GO:0003677">
    <property type="term" value="F:DNA binding"/>
    <property type="evidence" value="ECO:0007669"/>
    <property type="project" value="UniProtKB-KW"/>
</dbReference>
<dbReference type="AlphaFoldDB" id="A0A848H506"/>
<evidence type="ECO:0000256" key="3">
    <source>
        <dbReference type="ARBA" id="ARBA00023125"/>
    </source>
</evidence>
<dbReference type="GO" id="GO:0003700">
    <property type="term" value="F:DNA-binding transcription factor activity"/>
    <property type="evidence" value="ECO:0007669"/>
    <property type="project" value="InterPro"/>
</dbReference>
<proteinExistence type="inferred from homology"/>
<dbReference type="Gene3D" id="3.40.190.290">
    <property type="match status" value="1"/>
</dbReference>
<dbReference type="Gene3D" id="1.10.10.10">
    <property type="entry name" value="Winged helix-like DNA-binding domain superfamily/Winged helix DNA-binding domain"/>
    <property type="match status" value="1"/>
</dbReference>
<dbReference type="PROSITE" id="PS50931">
    <property type="entry name" value="HTH_LYSR"/>
    <property type="match status" value="1"/>
</dbReference>
<evidence type="ECO:0000313" key="7">
    <source>
        <dbReference type="EMBL" id="NML42818.1"/>
    </source>
</evidence>
<evidence type="ECO:0000313" key="8">
    <source>
        <dbReference type="Proteomes" id="UP000541185"/>
    </source>
</evidence>
<keyword evidence="5" id="KW-0804">Transcription</keyword>
<name>A0A848H506_9BURK</name>
<dbReference type="InterPro" id="IPR005119">
    <property type="entry name" value="LysR_subst-bd"/>
</dbReference>
<keyword evidence="2" id="KW-0805">Transcription regulation</keyword>
<comment type="similarity">
    <text evidence="1">Belongs to the LysR transcriptional regulatory family.</text>
</comment>
<keyword evidence="8" id="KW-1185">Reference proteome</keyword>
<dbReference type="InterPro" id="IPR000847">
    <property type="entry name" value="LysR_HTH_N"/>
</dbReference>
<dbReference type="Pfam" id="PF00126">
    <property type="entry name" value="HTH_1"/>
    <property type="match status" value="1"/>
</dbReference>
<dbReference type="PANTHER" id="PTHR30293">
    <property type="entry name" value="TRANSCRIPTIONAL REGULATORY PROTEIN NAC-RELATED"/>
    <property type="match status" value="1"/>
</dbReference>
<evidence type="ECO:0000256" key="4">
    <source>
        <dbReference type="ARBA" id="ARBA00023159"/>
    </source>
</evidence>
<dbReference type="PRINTS" id="PR00039">
    <property type="entry name" value="HTHLYSR"/>
</dbReference>
<feature type="domain" description="HTH lysR-type" evidence="6">
    <location>
        <begin position="1"/>
        <end position="58"/>
    </location>
</feature>
<dbReference type="InterPro" id="IPR036390">
    <property type="entry name" value="WH_DNA-bd_sf"/>
</dbReference>
<protein>
    <submittedName>
        <fullName evidence="7">LysR family transcriptional regulator</fullName>
    </submittedName>
</protein>
<dbReference type="PANTHER" id="PTHR30293:SF0">
    <property type="entry name" value="NITROGEN ASSIMILATION REGULATORY PROTEIN NAC"/>
    <property type="match status" value="1"/>
</dbReference>
<gene>
    <name evidence="7" type="ORF">HHL11_03575</name>
</gene>
<organism evidence="7 8">
    <name type="scientific">Ramlibacter agri</name>
    <dbReference type="NCBI Taxonomy" id="2728837"/>
    <lineage>
        <taxon>Bacteria</taxon>
        <taxon>Pseudomonadati</taxon>
        <taxon>Pseudomonadota</taxon>
        <taxon>Betaproteobacteria</taxon>
        <taxon>Burkholderiales</taxon>
        <taxon>Comamonadaceae</taxon>
        <taxon>Ramlibacter</taxon>
    </lineage>
</organism>
<dbReference type="Pfam" id="PF03466">
    <property type="entry name" value="LysR_substrate"/>
    <property type="match status" value="1"/>
</dbReference>
<dbReference type="RefSeq" id="WP_169417070.1">
    <property type="nucleotide sequence ID" value="NZ_JABBFX010000001.1"/>
</dbReference>
<keyword evidence="3" id="KW-0238">DNA-binding</keyword>
<dbReference type="GO" id="GO:2000142">
    <property type="term" value="P:regulation of DNA-templated transcription initiation"/>
    <property type="evidence" value="ECO:0007669"/>
    <property type="project" value="TreeGrafter"/>
</dbReference>
<dbReference type="InterPro" id="IPR036388">
    <property type="entry name" value="WH-like_DNA-bd_sf"/>
</dbReference>
<dbReference type="FunFam" id="1.10.10.10:FF:000001">
    <property type="entry name" value="LysR family transcriptional regulator"/>
    <property type="match status" value="1"/>
</dbReference>
<accession>A0A848H506</accession>
<dbReference type="EMBL" id="JABBFX010000001">
    <property type="protein sequence ID" value="NML42818.1"/>
    <property type="molecule type" value="Genomic_DNA"/>
</dbReference>
<dbReference type="Proteomes" id="UP000541185">
    <property type="component" value="Unassembled WGS sequence"/>
</dbReference>
<keyword evidence="4" id="KW-0010">Activator</keyword>
<evidence type="ECO:0000259" key="6">
    <source>
        <dbReference type="PROSITE" id="PS50931"/>
    </source>
</evidence>
<evidence type="ECO:0000256" key="1">
    <source>
        <dbReference type="ARBA" id="ARBA00009437"/>
    </source>
</evidence>
<dbReference type="SUPFAM" id="SSF53850">
    <property type="entry name" value="Periplasmic binding protein-like II"/>
    <property type="match status" value="1"/>
</dbReference>
<reference evidence="7 8" key="1">
    <citation type="submission" date="2020-04" db="EMBL/GenBank/DDBJ databases">
        <title>Ramlibacter sp. G-1-2-2 isolated from soil.</title>
        <authorList>
            <person name="Dahal R.H."/>
        </authorList>
    </citation>
    <scope>NUCLEOTIDE SEQUENCE [LARGE SCALE GENOMIC DNA]</scope>
    <source>
        <strain evidence="7 8">G-1-2-2</strain>
    </source>
</reference>
<evidence type="ECO:0000256" key="5">
    <source>
        <dbReference type="ARBA" id="ARBA00023163"/>
    </source>
</evidence>